<evidence type="ECO:0000256" key="1">
    <source>
        <dbReference type="SAM" id="Phobius"/>
    </source>
</evidence>
<feature type="transmembrane region" description="Helical" evidence="1">
    <location>
        <begin position="104"/>
        <end position="122"/>
    </location>
</feature>
<protein>
    <submittedName>
        <fullName evidence="2">Uncharacterized protein</fullName>
    </submittedName>
</protein>
<organism evidence="2 3">
    <name type="scientific">Actinacidiphila glaucinigra</name>
    <dbReference type="NCBI Taxonomy" id="235986"/>
    <lineage>
        <taxon>Bacteria</taxon>
        <taxon>Bacillati</taxon>
        <taxon>Actinomycetota</taxon>
        <taxon>Actinomycetes</taxon>
        <taxon>Kitasatosporales</taxon>
        <taxon>Streptomycetaceae</taxon>
        <taxon>Actinacidiphila</taxon>
    </lineage>
</organism>
<gene>
    <name evidence="2" type="ORF">SAMN05216252_111101</name>
</gene>
<keyword evidence="1" id="KW-0472">Membrane</keyword>
<keyword evidence="3" id="KW-1185">Reference proteome</keyword>
<dbReference type="AlphaFoldDB" id="A0A239ISC6"/>
<dbReference type="Proteomes" id="UP000198280">
    <property type="component" value="Unassembled WGS sequence"/>
</dbReference>
<reference evidence="2 3" key="1">
    <citation type="submission" date="2017-06" db="EMBL/GenBank/DDBJ databases">
        <authorList>
            <person name="Kim H.J."/>
            <person name="Triplett B.A."/>
        </authorList>
    </citation>
    <scope>NUCLEOTIDE SEQUENCE [LARGE SCALE GENOMIC DNA]</scope>
    <source>
        <strain evidence="2 3">CGMCC 4.1858</strain>
    </source>
</reference>
<keyword evidence="1" id="KW-0812">Transmembrane</keyword>
<keyword evidence="1" id="KW-1133">Transmembrane helix</keyword>
<name>A0A239ISC6_9ACTN</name>
<sequence length="126" mass="12893">MSSENPGCFSSWAPPAFGASPTWSQNGMNVTVADSKLIPLLRGCLAAGLYAVAVFMLLPALPAVGEESTPTSDPDTAAGAALCLVLSTLLLAAAAGVARKWKAVRVACLIHLAIVVMIATRVPSPF</sequence>
<feature type="transmembrane region" description="Helical" evidence="1">
    <location>
        <begin position="77"/>
        <end position="97"/>
    </location>
</feature>
<accession>A0A239ISC6</accession>
<proteinExistence type="predicted"/>
<evidence type="ECO:0000313" key="2">
    <source>
        <dbReference type="EMBL" id="SNS96489.1"/>
    </source>
</evidence>
<dbReference type="EMBL" id="FZOF01000011">
    <property type="protein sequence ID" value="SNS96489.1"/>
    <property type="molecule type" value="Genomic_DNA"/>
</dbReference>
<evidence type="ECO:0000313" key="3">
    <source>
        <dbReference type="Proteomes" id="UP000198280"/>
    </source>
</evidence>
<feature type="transmembrane region" description="Helical" evidence="1">
    <location>
        <begin position="44"/>
        <end position="65"/>
    </location>
</feature>